<name>A0A4Y8Q6A8_9BACL</name>
<dbReference type="SUPFAM" id="SSF56801">
    <property type="entry name" value="Acetyl-CoA synthetase-like"/>
    <property type="match status" value="1"/>
</dbReference>
<reference evidence="1 2" key="1">
    <citation type="submission" date="2017-03" db="EMBL/GenBank/DDBJ databases">
        <title>Isolation of Levoglucosan Utilizing Bacteria.</title>
        <authorList>
            <person name="Arya A.S."/>
        </authorList>
    </citation>
    <scope>NUCLEOTIDE SEQUENCE [LARGE SCALE GENOMIC DNA]</scope>
    <source>
        <strain evidence="1 2">MEC069</strain>
    </source>
</reference>
<protein>
    <submittedName>
        <fullName evidence="1">Adenylate cyclase</fullName>
    </submittedName>
</protein>
<proteinExistence type="predicted"/>
<sequence length="447" mass="49425">MREQLTVLYHFMLTRSRHWSGRSELEHWQEARIRTHIERVRSASPFYRELWAGRPAAEWRTFPTIAKAEMMAHFDALNTVGLRREEAWAAAVEAERTRGTAPEQRGCAVGLSSGTSGSRGLFVVSRKERLAWAGTVLAKVLPGSLVQAHRIAFFLRANNELYGSVGSRRIAFDFYDLLQPFSDHIRRLNEQAPTLLVAPPSVLRLLAAALRRGALRIGPRKIVAVAEALDPLDREEIEAAFGQLLHQVYQCTEGFLAATCAEGRLHINEDIVHIQQEPLDAAARKFVPIVTDFSRLAQPIVRYRLNDVLTAAAAPCRCGSPLAALDAVEGRCDDMWYVPAGSGAGLVRLFADYISRAIIGACANLEAYRAIQHAPERIEIELAAPPGQLAAAESAVRQALAALCARVGGRLPAELTFAAYRPPGGDRKLRRVERRFAVDESRDAIVE</sequence>
<keyword evidence="2" id="KW-1185">Reference proteome</keyword>
<dbReference type="AlphaFoldDB" id="A0A4Y8Q6A8"/>
<dbReference type="PANTHER" id="PTHR36932">
    <property type="entry name" value="CAPSULAR POLYSACCHARIDE BIOSYNTHESIS PROTEIN"/>
    <property type="match status" value="1"/>
</dbReference>
<dbReference type="PANTHER" id="PTHR36932:SF1">
    <property type="entry name" value="CAPSULAR POLYSACCHARIDE BIOSYNTHESIS PROTEIN"/>
    <property type="match status" value="1"/>
</dbReference>
<organism evidence="1 2">
    <name type="scientific">Paenibacillus athensensis</name>
    <dbReference type="NCBI Taxonomy" id="1967502"/>
    <lineage>
        <taxon>Bacteria</taxon>
        <taxon>Bacillati</taxon>
        <taxon>Bacillota</taxon>
        <taxon>Bacilli</taxon>
        <taxon>Bacillales</taxon>
        <taxon>Paenibacillaceae</taxon>
        <taxon>Paenibacillus</taxon>
    </lineage>
</organism>
<dbReference type="Gene3D" id="3.40.50.12780">
    <property type="entry name" value="N-terminal domain of ligase-like"/>
    <property type="match status" value="1"/>
</dbReference>
<comment type="caution">
    <text evidence="1">The sequence shown here is derived from an EMBL/GenBank/DDBJ whole genome shotgun (WGS) entry which is preliminary data.</text>
</comment>
<dbReference type="OrthoDB" id="580775at2"/>
<dbReference type="Proteomes" id="UP000298246">
    <property type="component" value="Unassembled WGS sequence"/>
</dbReference>
<evidence type="ECO:0000313" key="2">
    <source>
        <dbReference type="Proteomes" id="UP000298246"/>
    </source>
</evidence>
<dbReference type="InterPro" id="IPR053158">
    <property type="entry name" value="CapK_Type1_Caps_Biosynth"/>
</dbReference>
<dbReference type="InterPro" id="IPR042099">
    <property type="entry name" value="ANL_N_sf"/>
</dbReference>
<dbReference type="InterPro" id="IPR012685">
    <property type="entry name" value="CHP02304_F390_synth-rel"/>
</dbReference>
<dbReference type="NCBIfam" id="TIGR02304">
    <property type="entry name" value="aden_form_hyp"/>
    <property type="match status" value="1"/>
</dbReference>
<dbReference type="EMBL" id="MYFO01000009">
    <property type="protein sequence ID" value="TFE88710.1"/>
    <property type="molecule type" value="Genomic_DNA"/>
</dbReference>
<gene>
    <name evidence="1" type="ORF">B5M42_09555</name>
</gene>
<accession>A0A4Y8Q6A8</accession>
<evidence type="ECO:0000313" key="1">
    <source>
        <dbReference type="EMBL" id="TFE88710.1"/>
    </source>
</evidence>